<reference evidence="9 10" key="1">
    <citation type="submission" date="2019-09" db="EMBL/GenBank/DDBJ databases">
        <authorList>
            <person name="Chandra G."/>
            <person name="Truman W A."/>
        </authorList>
    </citation>
    <scope>NUCLEOTIDE SEQUENCE [LARGE SCALE GENOMIC DNA]</scope>
    <source>
        <strain evidence="9">PS896</strain>
    </source>
</reference>
<evidence type="ECO:0000256" key="7">
    <source>
        <dbReference type="ARBA" id="ARBA00048696"/>
    </source>
</evidence>
<accession>A0A5E7NMR3</accession>
<feature type="domain" description="Fido" evidence="8">
    <location>
        <begin position="1"/>
        <end position="65"/>
    </location>
</feature>
<dbReference type="GO" id="GO:0070733">
    <property type="term" value="F:AMPylase activity"/>
    <property type="evidence" value="ECO:0007669"/>
    <property type="project" value="UniProtKB-EC"/>
</dbReference>
<dbReference type="PANTHER" id="PTHR39560:SF1">
    <property type="entry name" value="PROTEIN ADENYLYLTRANSFERASE FIC-RELATED"/>
    <property type="match status" value="1"/>
</dbReference>
<dbReference type="AlphaFoldDB" id="A0A5E7NMR3"/>
<dbReference type="PANTHER" id="PTHR39560">
    <property type="entry name" value="PROTEIN ADENYLYLTRANSFERASE FIC-RELATED"/>
    <property type="match status" value="1"/>
</dbReference>
<comment type="catalytic activity">
    <reaction evidence="6">
        <text>L-threonyl-[protein] + ATP = 3-O-(5'-adenylyl)-L-threonyl-[protein] + diphosphate</text>
        <dbReference type="Rhea" id="RHEA:54292"/>
        <dbReference type="Rhea" id="RHEA-COMP:11060"/>
        <dbReference type="Rhea" id="RHEA-COMP:13847"/>
        <dbReference type="ChEBI" id="CHEBI:30013"/>
        <dbReference type="ChEBI" id="CHEBI:30616"/>
        <dbReference type="ChEBI" id="CHEBI:33019"/>
        <dbReference type="ChEBI" id="CHEBI:138113"/>
        <dbReference type="EC" id="2.7.7.108"/>
    </reaction>
</comment>
<dbReference type="Gene3D" id="1.10.3290.10">
    <property type="entry name" value="Fido-like domain"/>
    <property type="match status" value="1"/>
</dbReference>
<dbReference type="InterPro" id="IPR036597">
    <property type="entry name" value="Fido-like_dom_sf"/>
</dbReference>
<dbReference type="GO" id="GO:0051302">
    <property type="term" value="P:regulation of cell division"/>
    <property type="evidence" value="ECO:0007669"/>
    <property type="project" value="TreeGrafter"/>
</dbReference>
<proteinExistence type="predicted"/>
<evidence type="ECO:0000313" key="10">
    <source>
        <dbReference type="Proteomes" id="UP000377224"/>
    </source>
</evidence>
<evidence type="ECO:0000259" key="8">
    <source>
        <dbReference type="PROSITE" id="PS51459"/>
    </source>
</evidence>
<dbReference type="InterPro" id="IPR003812">
    <property type="entry name" value="Fido"/>
</dbReference>
<dbReference type="GO" id="GO:0005524">
    <property type="term" value="F:ATP binding"/>
    <property type="evidence" value="ECO:0007669"/>
    <property type="project" value="UniProtKB-KW"/>
</dbReference>
<protein>
    <recommendedName>
        <fullName evidence="5">protein adenylyltransferase</fullName>
        <ecNumber evidence="5">2.7.7.108</ecNumber>
    </recommendedName>
</protein>
<dbReference type="SUPFAM" id="SSF140931">
    <property type="entry name" value="Fic-like"/>
    <property type="match status" value="1"/>
</dbReference>
<gene>
    <name evidence="9" type="ORF">PS896_04714</name>
</gene>
<dbReference type="EC" id="2.7.7.108" evidence="5"/>
<keyword evidence="4" id="KW-0067">ATP-binding</keyword>
<evidence type="ECO:0000256" key="6">
    <source>
        <dbReference type="ARBA" id="ARBA00047939"/>
    </source>
</evidence>
<evidence type="ECO:0000313" key="9">
    <source>
        <dbReference type="EMBL" id="VVP38209.1"/>
    </source>
</evidence>
<organism evidence="9 10">
    <name type="scientific">Pseudomonas fluorescens</name>
    <dbReference type="NCBI Taxonomy" id="294"/>
    <lineage>
        <taxon>Bacteria</taxon>
        <taxon>Pseudomonadati</taxon>
        <taxon>Pseudomonadota</taxon>
        <taxon>Gammaproteobacteria</taxon>
        <taxon>Pseudomonadales</taxon>
        <taxon>Pseudomonadaceae</taxon>
        <taxon>Pseudomonas</taxon>
    </lineage>
</organism>
<dbReference type="Proteomes" id="UP000377224">
    <property type="component" value="Unassembled WGS sequence"/>
</dbReference>
<evidence type="ECO:0000256" key="2">
    <source>
        <dbReference type="ARBA" id="ARBA00022695"/>
    </source>
</evidence>
<dbReference type="EMBL" id="CABVIN010000007">
    <property type="protein sequence ID" value="VVP38209.1"/>
    <property type="molecule type" value="Genomic_DNA"/>
</dbReference>
<dbReference type="PROSITE" id="PS51459">
    <property type="entry name" value="FIDO"/>
    <property type="match status" value="1"/>
</dbReference>
<keyword evidence="3" id="KW-0547">Nucleotide-binding</keyword>
<evidence type="ECO:0000256" key="4">
    <source>
        <dbReference type="ARBA" id="ARBA00022840"/>
    </source>
</evidence>
<keyword evidence="2" id="KW-0548">Nucleotidyltransferase</keyword>
<evidence type="ECO:0000256" key="5">
    <source>
        <dbReference type="ARBA" id="ARBA00034531"/>
    </source>
</evidence>
<evidence type="ECO:0000256" key="1">
    <source>
        <dbReference type="ARBA" id="ARBA00022679"/>
    </source>
</evidence>
<comment type="catalytic activity">
    <reaction evidence="7">
        <text>L-tyrosyl-[protein] + ATP = O-(5'-adenylyl)-L-tyrosyl-[protein] + diphosphate</text>
        <dbReference type="Rhea" id="RHEA:54288"/>
        <dbReference type="Rhea" id="RHEA-COMP:10136"/>
        <dbReference type="Rhea" id="RHEA-COMP:13846"/>
        <dbReference type="ChEBI" id="CHEBI:30616"/>
        <dbReference type="ChEBI" id="CHEBI:33019"/>
        <dbReference type="ChEBI" id="CHEBI:46858"/>
        <dbReference type="ChEBI" id="CHEBI:83624"/>
        <dbReference type="EC" id="2.7.7.108"/>
    </reaction>
</comment>
<keyword evidence="1" id="KW-0808">Transferase</keyword>
<sequence length="115" mass="12934">MGQLASAHPFLDGNGRTILLIYMELCFRTRFAVDWSKTSKDDYLNALSDEIRNPFKGHLDSYLKPFVIDISNRDEWPGMIGGIKGLDGLDNIERSPSSEHRAIGHAAVETLIRTQ</sequence>
<name>A0A5E7NMR3_PSEFL</name>
<evidence type="ECO:0000256" key="3">
    <source>
        <dbReference type="ARBA" id="ARBA00022741"/>
    </source>
</evidence>